<sequence length="364" mass="41296">MIIRKVLSKLVVFSIVATSLALIGAAAAPYIDPATFDTVAFLGLMYPFLLLLHLALFIVYIAFHRNKKSLLFLIPALVTIHIFLNSFGTNFVQSKSDTSSNHLKFMTYNVHMFKDANDLGTDVQPAMLQLIQSEQPDILCMQDFQNNSGVGLNTIDSIKTILNASYYYDGPKNPALFPTQSIATISKYPIVNSGFILFSEFSGGNQAIFTDINKNGKIIRVYNTHFQSLGFQPEEYEEWRSADVLGKFEFLFKVKDKFSRAFINRSEQVKMIRKHADTCRYPVIIAGDFNDTPSSYAVNYTMEGMRNAFREKGTGYAVTFNGGLPDFQIDYVMVKPVFRVLDYKILRKRLSDHYPVVVRLGYEQ</sequence>
<dbReference type="GO" id="GO:0003824">
    <property type="term" value="F:catalytic activity"/>
    <property type="evidence" value="ECO:0007669"/>
    <property type="project" value="InterPro"/>
</dbReference>
<dbReference type="CDD" id="cd09084">
    <property type="entry name" value="EEP-2"/>
    <property type="match status" value="1"/>
</dbReference>
<keyword evidence="1" id="KW-0472">Membrane</keyword>
<keyword evidence="1" id="KW-1133">Transmembrane helix</keyword>
<comment type="caution">
    <text evidence="3">The sequence shown here is derived from an EMBL/GenBank/DDBJ whole genome shotgun (WGS) entry which is preliminary data.</text>
</comment>
<dbReference type="SUPFAM" id="SSF56219">
    <property type="entry name" value="DNase I-like"/>
    <property type="match status" value="1"/>
</dbReference>
<name>A0A512B6C1_9BACT</name>
<feature type="transmembrane region" description="Helical" evidence="1">
    <location>
        <begin position="70"/>
        <end position="88"/>
    </location>
</feature>
<evidence type="ECO:0000259" key="2">
    <source>
        <dbReference type="Pfam" id="PF03372"/>
    </source>
</evidence>
<dbReference type="PANTHER" id="PTHR14859:SF1">
    <property type="entry name" value="PGAP2-INTERACTING PROTEIN"/>
    <property type="match status" value="1"/>
</dbReference>
<feature type="domain" description="Endonuclease/exonuclease/phosphatase" evidence="2">
    <location>
        <begin position="106"/>
        <end position="353"/>
    </location>
</feature>
<gene>
    <name evidence="3" type="ORF">SAE01_00160</name>
</gene>
<dbReference type="OrthoDB" id="5447300at2"/>
<evidence type="ECO:0000313" key="3">
    <source>
        <dbReference type="EMBL" id="GEO07520.1"/>
    </source>
</evidence>
<keyword evidence="1" id="KW-0812">Transmembrane</keyword>
<dbReference type="InterPro" id="IPR051916">
    <property type="entry name" value="GPI-anchor_lipid_remodeler"/>
</dbReference>
<organism evidence="3 4">
    <name type="scientific">Segetibacter aerophilus</name>
    <dbReference type="NCBI Taxonomy" id="670293"/>
    <lineage>
        <taxon>Bacteria</taxon>
        <taxon>Pseudomonadati</taxon>
        <taxon>Bacteroidota</taxon>
        <taxon>Chitinophagia</taxon>
        <taxon>Chitinophagales</taxon>
        <taxon>Chitinophagaceae</taxon>
        <taxon>Segetibacter</taxon>
    </lineage>
</organism>
<evidence type="ECO:0000313" key="4">
    <source>
        <dbReference type="Proteomes" id="UP000321513"/>
    </source>
</evidence>
<feature type="transmembrane region" description="Helical" evidence="1">
    <location>
        <begin position="43"/>
        <end position="63"/>
    </location>
</feature>
<dbReference type="InterPro" id="IPR005135">
    <property type="entry name" value="Endo/exonuclease/phosphatase"/>
</dbReference>
<dbReference type="EMBL" id="BJYT01000001">
    <property type="protein sequence ID" value="GEO07520.1"/>
    <property type="molecule type" value="Genomic_DNA"/>
</dbReference>
<keyword evidence="4" id="KW-1185">Reference proteome</keyword>
<dbReference type="PANTHER" id="PTHR14859">
    <property type="entry name" value="CALCOFLUOR WHITE HYPERSENSITIVE PROTEIN PRECURSOR"/>
    <property type="match status" value="1"/>
</dbReference>
<proteinExistence type="predicted"/>
<dbReference type="RefSeq" id="WP_147201495.1">
    <property type="nucleotide sequence ID" value="NZ_BJYT01000001.1"/>
</dbReference>
<evidence type="ECO:0000256" key="1">
    <source>
        <dbReference type="SAM" id="Phobius"/>
    </source>
</evidence>
<accession>A0A512B6C1</accession>
<dbReference type="GO" id="GO:0006506">
    <property type="term" value="P:GPI anchor biosynthetic process"/>
    <property type="evidence" value="ECO:0007669"/>
    <property type="project" value="TreeGrafter"/>
</dbReference>
<dbReference type="Pfam" id="PF03372">
    <property type="entry name" value="Exo_endo_phos"/>
    <property type="match status" value="1"/>
</dbReference>
<reference evidence="3 4" key="1">
    <citation type="submission" date="2019-07" db="EMBL/GenBank/DDBJ databases">
        <title>Whole genome shotgun sequence of Segetibacter aerophilus NBRC 106135.</title>
        <authorList>
            <person name="Hosoyama A."/>
            <person name="Uohara A."/>
            <person name="Ohji S."/>
            <person name="Ichikawa N."/>
        </authorList>
    </citation>
    <scope>NUCLEOTIDE SEQUENCE [LARGE SCALE GENOMIC DNA]</scope>
    <source>
        <strain evidence="3 4">NBRC 106135</strain>
    </source>
</reference>
<dbReference type="InterPro" id="IPR036691">
    <property type="entry name" value="Endo/exonu/phosph_ase_sf"/>
</dbReference>
<dbReference type="Gene3D" id="3.60.10.10">
    <property type="entry name" value="Endonuclease/exonuclease/phosphatase"/>
    <property type="match status" value="1"/>
</dbReference>
<dbReference type="AlphaFoldDB" id="A0A512B6C1"/>
<dbReference type="GO" id="GO:0016020">
    <property type="term" value="C:membrane"/>
    <property type="evidence" value="ECO:0007669"/>
    <property type="project" value="GOC"/>
</dbReference>
<dbReference type="Proteomes" id="UP000321513">
    <property type="component" value="Unassembled WGS sequence"/>
</dbReference>
<protein>
    <recommendedName>
        <fullName evidence="2">Endonuclease/exonuclease/phosphatase domain-containing protein</fullName>
    </recommendedName>
</protein>